<reference evidence="2" key="1">
    <citation type="submission" date="2011-05" db="EMBL/GenBank/DDBJ databases">
        <authorList>
            <person name="Richards S.R."/>
            <person name="Qu J."/>
            <person name="Jiang H."/>
            <person name="Jhangiani S.N."/>
            <person name="Agravi P."/>
            <person name="Goodspeed R."/>
            <person name="Gross S."/>
            <person name="Mandapat C."/>
            <person name="Jackson L."/>
            <person name="Mathew T."/>
            <person name="Pu L."/>
            <person name="Thornton R."/>
            <person name="Saada N."/>
            <person name="Wilczek-Boney K.B."/>
            <person name="Lee S."/>
            <person name="Kovar C."/>
            <person name="Wu Y."/>
            <person name="Scherer S.E."/>
            <person name="Worley K.C."/>
            <person name="Muzny D.M."/>
            <person name="Gibbs R."/>
        </authorList>
    </citation>
    <scope>NUCLEOTIDE SEQUENCE</scope>
    <source>
        <strain evidence="2">Brora</strain>
    </source>
</reference>
<dbReference type="Pfam" id="PF10184">
    <property type="entry name" value="DUF2358"/>
    <property type="match status" value="1"/>
</dbReference>
<dbReference type="PhylomeDB" id="T1IVK9"/>
<protein>
    <submittedName>
        <fullName evidence="1">Uncharacterized protein</fullName>
    </submittedName>
</protein>
<dbReference type="PANTHER" id="PTHR31094:SF2">
    <property type="entry name" value="RIKEN CDNA 2310061I04 GENE"/>
    <property type="match status" value="1"/>
</dbReference>
<evidence type="ECO:0000313" key="1">
    <source>
        <dbReference type="EnsemblMetazoa" id="SMAR005210-PA"/>
    </source>
</evidence>
<accession>T1IVK9</accession>
<dbReference type="AlphaFoldDB" id="T1IVK9"/>
<keyword evidence="2" id="KW-1185">Reference proteome</keyword>
<dbReference type="EMBL" id="AFFK01019724">
    <property type="status" value="NOT_ANNOTATED_CDS"/>
    <property type="molecule type" value="Genomic_DNA"/>
</dbReference>
<sequence length="229" mass="26049">MINMAGKSDEVACTLNAIENKVSSGGKAKPEHLERYFFDSKSQCDCLVFFTQAHDYSIYTADIEFNNYIRGTNTKGLASYVQQLALVRIVGHFKFAHVRFEVLKITKHSDDSTVRVRWRIRGITAMKAFIKIWNIKKLGQKKIIGRGSRLVRWFFNILCDDGAVYRHDCDKMIPDKEIKIESTQTLAAKLAFLLGVLQRPVLDDLNTVMMALIKMNGLQDTSSPNQPLV</sequence>
<dbReference type="InterPro" id="IPR018790">
    <property type="entry name" value="DUF2358"/>
</dbReference>
<evidence type="ECO:0000313" key="2">
    <source>
        <dbReference type="Proteomes" id="UP000014500"/>
    </source>
</evidence>
<dbReference type="PANTHER" id="PTHR31094">
    <property type="entry name" value="RIKEN CDNA 2310061I04 GENE"/>
    <property type="match status" value="1"/>
</dbReference>
<dbReference type="HOGENOM" id="CLU_1212444_0_0_1"/>
<organism evidence="1 2">
    <name type="scientific">Strigamia maritima</name>
    <name type="common">European centipede</name>
    <name type="synonym">Geophilus maritimus</name>
    <dbReference type="NCBI Taxonomy" id="126957"/>
    <lineage>
        <taxon>Eukaryota</taxon>
        <taxon>Metazoa</taxon>
        <taxon>Ecdysozoa</taxon>
        <taxon>Arthropoda</taxon>
        <taxon>Myriapoda</taxon>
        <taxon>Chilopoda</taxon>
        <taxon>Pleurostigmophora</taxon>
        <taxon>Geophilomorpha</taxon>
        <taxon>Linotaeniidae</taxon>
        <taxon>Strigamia</taxon>
    </lineage>
</organism>
<proteinExistence type="predicted"/>
<name>T1IVK9_STRMM</name>
<reference evidence="1" key="2">
    <citation type="submission" date="2015-02" db="UniProtKB">
        <authorList>
            <consortium name="EnsemblMetazoa"/>
        </authorList>
    </citation>
    <scope>IDENTIFICATION</scope>
</reference>
<dbReference type="Proteomes" id="UP000014500">
    <property type="component" value="Unassembled WGS sequence"/>
</dbReference>
<dbReference type="EnsemblMetazoa" id="SMAR005210-RA">
    <property type="protein sequence ID" value="SMAR005210-PA"/>
    <property type="gene ID" value="SMAR005210"/>
</dbReference>
<dbReference type="eggNOG" id="KOG4457">
    <property type="taxonomic scope" value="Eukaryota"/>
</dbReference>